<feature type="domain" description="Ketosynthase family 3 (KS3)" evidence="9">
    <location>
        <begin position="1055"/>
        <end position="1481"/>
    </location>
</feature>
<evidence type="ECO:0000313" key="11">
    <source>
        <dbReference type="Proteomes" id="UP000037432"/>
    </source>
</evidence>
<dbReference type="InterPro" id="IPR050091">
    <property type="entry name" value="PKS_NRPS_Biosynth_Enz"/>
</dbReference>
<dbReference type="Proteomes" id="UP000037432">
    <property type="component" value="Unassembled WGS sequence"/>
</dbReference>
<keyword evidence="2" id="KW-0597">Phosphoprotein</keyword>
<protein>
    <submittedName>
        <fullName evidence="10">Beta-ketoacyl synthase</fullName>
    </submittedName>
</protein>
<keyword evidence="3" id="KW-0808">Transferase</keyword>
<dbReference type="PROSITE" id="PS52004">
    <property type="entry name" value="KS3_2"/>
    <property type="match status" value="2"/>
</dbReference>
<dbReference type="InterPro" id="IPR036736">
    <property type="entry name" value="ACP-like_sf"/>
</dbReference>
<dbReference type="PANTHER" id="PTHR43775:SF51">
    <property type="entry name" value="INACTIVE PHENOLPHTHIOCEROL SYNTHESIS POLYKETIDE SYNTHASE TYPE I PKS1-RELATED"/>
    <property type="match status" value="1"/>
</dbReference>
<dbReference type="SMART" id="SM01294">
    <property type="entry name" value="PKS_PP_betabranch"/>
    <property type="match status" value="1"/>
</dbReference>
<keyword evidence="1" id="KW-0596">Phosphopantetheine</keyword>
<evidence type="ECO:0000256" key="6">
    <source>
        <dbReference type="ARBA" id="ARBA00023315"/>
    </source>
</evidence>
<evidence type="ECO:0000256" key="2">
    <source>
        <dbReference type="ARBA" id="ARBA00022553"/>
    </source>
</evidence>
<dbReference type="InterPro" id="IPR014043">
    <property type="entry name" value="Acyl_transferase_dom"/>
</dbReference>
<dbReference type="FunFam" id="3.40.366.10:FF:000002">
    <property type="entry name" value="Probable polyketide synthase 2"/>
    <property type="match status" value="1"/>
</dbReference>
<name>A0A0J7YS85_STRVR</name>
<dbReference type="Pfam" id="PF00550">
    <property type="entry name" value="PP-binding"/>
    <property type="match status" value="1"/>
</dbReference>
<dbReference type="SUPFAM" id="SSF55048">
    <property type="entry name" value="Probable ACP-binding domain of malonyl-CoA ACP transacylase"/>
    <property type="match status" value="1"/>
</dbReference>
<dbReference type="Gene3D" id="3.40.47.10">
    <property type="match status" value="2"/>
</dbReference>
<feature type="domain" description="Ketosynthase family 3 (KS3)" evidence="9">
    <location>
        <begin position="20"/>
        <end position="446"/>
    </location>
</feature>
<dbReference type="SMART" id="SM00823">
    <property type="entry name" value="PKS_PP"/>
    <property type="match status" value="1"/>
</dbReference>
<dbReference type="SMART" id="SM00825">
    <property type="entry name" value="PKS_KS"/>
    <property type="match status" value="2"/>
</dbReference>
<dbReference type="PROSITE" id="PS50075">
    <property type="entry name" value="CARRIER"/>
    <property type="match status" value="1"/>
</dbReference>
<dbReference type="InterPro" id="IPR014030">
    <property type="entry name" value="Ketoacyl_synth_N"/>
</dbReference>
<evidence type="ECO:0000256" key="7">
    <source>
        <dbReference type="SAM" id="MobiDB-lite"/>
    </source>
</evidence>
<dbReference type="InterPro" id="IPR016035">
    <property type="entry name" value="Acyl_Trfase/lysoPLipase"/>
</dbReference>
<evidence type="ECO:0000256" key="5">
    <source>
        <dbReference type="ARBA" id="ARBA00023268"/>
    </source>
</evidence>
<dbReference type="InterPro" id="IPR001227">
    <property type="entry name" value="Ac_transferase_dom_sf"/>
</dbReference>
<dbReference type="InterPro" id="IPR014031">
    <property type="entry name" value="Ketoacyl_synth_C"/>
</dbReference>
<dbReference type="InterPro" id="IPR016039">
    <property type="entry name" value="Thiolase-like"/>
</dbReference>
<dbReference type="GO" id="GO:0004315">
    <property type="term" value="F:3-oxoacyl-[acyl-carrier-protein] synthase activity"/>
    <property type="evidence" value="ECO:0007669"/>
    <property type="project" value="InterPro"/>
</dbReference>
<feature type="non-terminal residue" evidence="10">
    <location>
        <position position="1565"/>
    </location>
</feature>
<dbReference type="InterPro" id="IPR009081">
    <property type="entry name" value="PP-bd_ACP"/>
</dbReference>
<dbReference type="InterPro" id="IPR032821">
    <property type="entry name" value="PKS_assoc"/>
</dbReference>
<evidence type="ECO:0000256" key="1">
    <source>
        <dbReference type="ARBA" id="ARBA00022450"/>
    </source>
</evidence>
<dbReference type="InterPro" id="IPR020806">
    <property type="entry name" value="PKS_PP-bd"/>
</dbReference>
<dbReference type="EMBL" id="LFNT01000162">
    <property type="protein sequence ID" value="KMS66349.1"/>
    <property type="molecule type" value="Genomic_DNA"/>
</dbReference>
<reference evidence="10 11" key="1">
    <citation type="submission" date="2015-06" db="EMBL/GenBank/DDBJ databases">
        <authorList>
            <person name="Ju K.-S."/>
            <person name="Doroghazi J.R."/>
            <person name="Metcalf W.W."/>
        </authorList>
    </citation>
    <scope>NUCLEOTIDE SEQUENCE [LARGE SCALE GENOMIC DNA]</scope>
    <source>
        <strain evidence="10 11">NRRL 3414</strain>
    </source>
</reference>
<keyword evidence="5" id="KW-0511">Multifunctional enzyme</keyword>
<dbReference type="GO" id="GO:0004312">
    <property type="term" value="F:fatty acid synthase activity"/>
    <property type="evidence" value="ECO:0007669"/>
    <property type="project" value="TreeGrafter"/>
</dbReference>
<gene>
    <name evidence="10" type="ORF">ACM01_45950</name>
</gene>
<dbReference type="CDD" id="cd00833">
    <property type="entry name" value="PKS"/>
    <property type="match status" value="2"/>
</dbReference>
<keyword evidence="4" id="KW-0045">Antibiotic biosynthesis</keyword>
<evidence type="ECO:0000259" key="8">
    <source>
        <dbReference type="PROSITE" id="PS50075"/>
    </source>
</evidence>
<dbReference type="Gene3D" id="3.40.366.10">
    <property type="entry name" value="Malonyl-Coenzyme A Acyl Carrier Protein, domain 2"/>
    <property type="match status" value="1"/>
</dbReference>
<dbReference type="SUPFAM" id="SSF52151">
    <property type="entry name" value="FabD/lysophospholipase-like"/>
    <property type="match status" value="1"/>
</dbReference>
<feature type="region of interest" description="Disordered" evidence="7">
    <location>
        <begin position="1483"/>
        <end position="1515"/>
    </location>
</feature>
<evidence type="ECO:0000313" key="10">
    <source>
        <dbReference type="EMBL" id="KMS66349.1"/>
    </source>
</evidence>
<dbReference type="Pfam" id="PF00109">
    <property type="entry name" value="ketoacyl-synt"/>
    <property type="match status" value="2"/>
</dbReference>
<proteinExistence type="predicted"/>
<organism evidence="10 11">
    <name type="scientific">Streptomyces viridochromogenes</name>
    <dbReference type="NCBI Taxonomy" id="1938"/>
    <lineage>
        <taxon>Bacteria</taxon>
        <taxon>Bacillati</taxon>
        <taxon>Actinomycetota</taxon>
        <taxon>Actinomycetes</taxon>
        <taxon>Kitasatosporales</taxon>
        <taxon>Streptomycetaceae</taxon>
        <taxon>Streptomyces</taxon>
    </lineage>
</organism>
<dbReference type="GO" id="GO:0006633">
    <property type="term" value="P:fatty acid biosynthetic process"/>
    <property type="evidence" value="ECO:0007669"/>
    <property type="project" value="InterPro"/>
</dbReference>
<feature type="domain" description="Carrier" evidence="8">
    <location>
        <begin position="957"/>
        <end position="1037"/>
    </location>
</feature>
<dbReference type="Gene3D" id="3.30.70.3290">
    <property type="match status" value="1"/>
</dbReference>
<dbReference type="Pfam" id="PF16197">
    <property type="entry name" value="KAsynt_C_assoc"/>
    <property type="match status" value="2"/>
</dbReference>
<dbReference type="Pfam" id="PF00698">
    <property type="entry name" value="Acyl_transf_1"/>
    <property type="match status" value="1"/>
</dbReference>
<dbReference type="Gene3D" id="1.10.1200.10">
    <property type="entry name" value="ACP-like"/>
    <property type="match status" value="1"/>
</dbReference>
<dbReference type="InterPro" id="IPR020841">
    <property type="entry name" value="PKS_Beta-ketoAc_synthase_dom"/>
</dbReference>
<dbReference type="FunFam" id="3.40.47.10:FF:000019">
    <property type="entry name" value="Polyketide synthase type I"/>
    <property type="match status" value="2"/>
</dbReference>
<dbReference type="PANTHER" id="PTHR43775">
    <property type="entry name" value="FATTY ACID SYNTHASE"/>
    <property type="match status" value="1"/>
</dbReference>
<dbReference type="GO" id="GO:0033068">
    <property type="term" value="P:macrolide biosynthetic process"/>
    <property type="evidence" value="ECO:0007669"/>
    <property type="project" value="UniProtKB-ARBA"/>
</dbReference>
<dbReference type="SUPFAM" id="SSF53901">
    <property type="entry name" value="Thiolase-like"/>
    <property type="match status" value="2"/>
</dbReference>
<dbReference type="Pfam" id="PF02801">
    <property type="entry name" value="Ketoacyl-synt_C"/>
    <property type="match status" value="2"/>
</dbReference>
<dbReference type="InterPro" id="IPR018201">
    <property type="entry name" value="Ketoacyl_synth_AS"/>
</dbReference>
<comment type="caution">
    <text evidence="10">The sequence shown here is derived from an EMBL/GenBank/DDBJ whole genome shotgun (WGS) entry which is preliminary data.</text>
</comment>
<dbReference type="GO" id="GO:0031177">
    <property type="term" value="F:phosphopantetheine binding"/>
    <property type="evidence" value="ECO:0007669"/>
    <property type="project" value="InterPro"/>
</dbReference>
<dbReference type="SUPFAM" id="SSF47336">
    <property type="entry name" value="ACP-like"/>
    <property type="match status" value="1"/>
</dbReference>
<evidence type="ECO:0000256" key="3">
    <source>
        <dbReference type="ARBA" id="ARBA00022679"/>
    </source>
</evidence>
<accession>A0A0J7YS85</accession>
<evidence type="ECO:0000256" key="4">
    <source>
        <dbReference type="ARBA" id="ARBA00023194"/>
    </source>
</evidence>
<sequence length="1565" mass="163775">MLGTEAASVPDAASLPVDADEPVAIVAMGCRFPAGVGSPEELWELVAKGVDAVADFPTDRGWDLDALYDPDPDNPGTSYARRGAFLDDVAGFDADFFGISPREALAMDPQQRLMLEISWETLERAGIDPTSLRGGDVGVFTGVNTQDYALRLHRMPESVEGHRITGASNAVVSGRVSYFLGLEGPAVTLDTACSSSLVALHLAAQSLRSGESSLALAGGVTVMAGPDAFVDFSRQRGLSPDGRCKAFAATADGTGWAEGAGVLVLERLSDAVRNKRRIWGVVRGSAVNQDGASNGLTAPNGPSQQRVIRRALAAAGLTGADVDAVEAHGTGTTLGDPIEAQALIATYGQDHDAEQPLWLGSVKSNIGHTQAAAGVAGVIKMVMAMQHGVLPRTLHVDEPTPQVDWSAGHVELLTEALPWPENDRPRRAAVSGFGVSGTNAHVILEQGPSEAAEETEAGADPAAVLPWLLSAQSADALAEQAARLAAFVRSRPDVDPAAVARGLLTTRALLDHRAVAVGADRERLLASLDALAERRPLPEGTARGVRGPGRLAFLFTGQGSQRLGMGRELYEHHRVYRESFDALCAALDRQLADHVPHRLRDVVFAAPGSPEAAPLDSTVYAQAALFATETALYRLYESWGVRPDVLAGHSIGEVSAAHVAGVLSLEDAAALVAARGRLMQSVSADGAMVAVDATEDEVLPFVTGQPGAVAVAAVNGPTSVVLSGDTETVTRIAEELAARGHRTRRLRVSHAFHSPHMDAMLDEFGDVVAGLTLLPPALPMVSNVTGRAATSEQLCSPRYWVEHVRRTVRFSDGLTALFEQDVTTFLELGPGGVLTSLAERAAGDRGGAVLSVPALYRESDETVSVVAALAQLHVRGVPVGWEALFEGAGSETADLPTYPFQHRRFWLDDASSAEGAENAVGAVAAESAASADGARHATPSIGTQADKGTYAELLAALPAEEQHRQVLELVRGEAGAVLGHTEPIDATRDFRSLGFDSLAGVRLQRRLQDAVGTGLPATLVFDYPTPVALAEFLRAELLGEATDAAGDTGLVHDADDPIAIVGMACRFPGGVTSPEEFWDLLRSGGDAITGFPANRGWDLENFFHPDPDHPGTSYAREGGFLHDADRFDAAFFGISPREALAMDPQQRLMLEISWESLERAGIDPATLRGKPVGVFTGLVNHDYTTRLATVPEGVEGYTMTGGVGSVVSGRVSYFLGAEGPAVTIDTACSSALVALHLAAQSLRSGESSLALAGGVTVMATPDAFVGFSRQRGLAPNGRCKSFAATADGTGWAEGAGVLLLERLSDAVRNGHRVLAVVRGSAVNQDGASNGLSAPNGPSQRRVIRQALASAGLTGADVDAVEAHGTGTPLGDPIEAQALIATYGQDRDAEQPLWLGSVKSNIGHTQAAAGVAGVIKMVMAIRHGMLPRTLHVDEPTPQVDWSAGHVELLTEARSWPDTDRPRRAAVSGFGVSGTNAHVILEEVPVEEPSLPRDEPAEEAPQGEKAAQGAQADDRPRVLADGEVVPLVVSGRGAAGLAGQAGRLASYLHEHPDTSLTDIAHALATTR</sequence>
<dbReference type="SMART" id="SM00827">
    <property type="entry name" value="PKS_AT"/>
    <property type="match status" value="1"/>
</dbReference>
<keyword evidence="6" id="KW-0012">Acyltransferase</keyword>
<evidence type="ECO:0000259" key="9">
    <source>
        <dbReference type="PROSITE" id="PS52004"/>
    </source>
</evidence>
<dbReference type="PROSITE" id="PS00606">
    <property type="entry name" value="KS3_1"/>
    <property type="match status" value="2"/>
</dbReference>
<dbReference type="InterPro" id="IPR016036">
    <property type="entry name" value="Malonyl_transacylase_ACP-bd"/>
</dbReference>